<keyword evidence="3 6" id="KW-0805">Transcription regulation</keyword>
<comment type="subcellular location">
    <subcellularLocation>
        <location evidence="1 6">Nucleus</location>
    </subcellularLocation>
</comment>
<dbReference type="PANTHER" id="PTHR33057">
    <property type="entry name" value="TRANSCRIPTION REPRESSOR OFP7-RELATED"/>
    <property type="match status" value="1"/>
</dbReference>
<dbReference type="AlphaFoldDB" id="A0AB40CJ21"/>
<evidence type="ECO:0000256" key="5">
    <source>
        <dbReference type="ARBA" id="ARBA00023242"/>
    </source>
</evidence>
<dbReference type="GeneID" id="120276082"/>
<organism evidence="8 9">
    <name type="scientific">Dioscorea cayennensis subsp. rotundata</name>
    <name type="common">White Guinea yam</name>
    <name type="synonym">Dioscorea rotundata</name>
    <dbReference type="NCBI Taxonomy" id="55577"/>
    <lineage>
        <taxon>Eukaryota</taxon>
        <taxon>Viridiplantae</taxon>
        <taxon>Streptophyta</taxon>
        <taxon>Embryophyta</taxon>
        <taxon>Tracheophyta</taxon>
        <taxon>Spermatophyta</taxon>
        <taxon>Magnoliopsida</taxon>
        <taxon>Liliopsida</taxon>
        <taxon>Dioscoreales</taxon>
        <taxon>Dioscoreaceae</taxon>
        <taxon>Dioscorea</taxon>
    </lineage>
</organism>
<dbReference type="PANTHER" id="PTHR33057:SF26">
    <property type="entry name" value="TRANSCRIPTION REPRESSOR OFP13"/>
    <property type="match status" value="1"/>
</dbReference>
<dbReference type="NCBIfam" id="TIGR01568">
    <property type="entry name" value="A_thal_3678"/>
    <property type="match status" value="1"/>
</dbReference>
<evidence type="ECO:0000256" key="4">
    <source>
        <dbReference type="ARBA" id="ARBA00023163"/>
    </source>
</evidence>
<gene>
    <name evidence="9" type="primary">LOC120276082</name>
</gene>
<evidence type="ECO:0000259" key="7">
    <source>
        <dbReference type="PROSITE" id="PS51754"/>
    </source>
</evidence>
<evidence type="ECO:0000313" key="8">
    <source>
        <dbReference type="Proteomes" id="UP001515500"/>
    </source>
</evidence>
<evidence type="ECO:0000256" key="1">
    <source>
        <dbReference type="ARBA" id="ARBA00004123"/>
    </source>
</evidence>
<evidence type="ECO:0000256" key="3">
    <source>
        <dbReference type="ARBA" id="ARBA00023015"/>
    </source>
</evidence>
<reference evidence="9" key="1">
    <citation type="submission" date="2025-08" db="UniProtKB">
        <authorList>
            <consortium name="RefSeq"/>
        </authorList>
    </citation>
    <scope>IDENTIFICATION</scope>
</reference>
<accession>A0AB40CJ21</accession>
<evidence type="ECO:0000256" key="2">
    <source>
        <dbReference type="ARBA" id="ARBA00022491"/>
    </source>
</evidence>
<protein>
    <recommendedName>
        <fullName evidence="6">Transcription repressor</fullName>
    </recommendedName>
    <alternativeName>
        <fullName evidence="6">Ovate family protein</fullName>
    </alternativeName>
</protein>
<proteinExistence type="predicted"/>
<dbReference type="InterPro" id="IPR038933">
    <property type="entry name" value="Ovate"/>
</dbReference>
<name>A0AB40CJ21_DIOCR</name>
<comment type="function">
    <text evidence="6">Transcriptional repressor that regulates multiple aspects of plant growth and development.</text>
</comment>
<dbReference type="RefSeq" id="XP_039138751.1">
    <property type="nucleotide sequence ID" value="XM_039282817.1"/>
</dbReference>
<feature type="domain" description="OVATE" evidence="7">
    <location>
        <begin position="117"/>
        <end position="175"/>
    </location>
</feature>
<keyword evidence="5 6" id="KW-0539">Nucleus</keyword>
<keyword evidence="2 6" id="KW-0678">Repressor</keyword>
<keyword evidence="4 6" id="KW-0804">Transcription</keyword>
<sequence>MVRKLSFTSLFYSTNIPWTSCKQARTKSFRAAGESCNGDINVSKMRDLECSESIDSFFTNTSEELESFSTVSEGSEMEMVLRGLRSERRLFFEPRWASSIMEDVRVNATDTPFEGSIAMTLESEDPYNDFRTSMEEMVVAYGVGELEDLLGWYLKVNGKETHGFILGAFIDLALMLSSPLSCYCPCSFTSSCSSTSSFEIVKLEEEEEGDTSTGSY</sequence>
<dbReference type="GO" id="GO:0005634">
    <property type="term" value="C:nucleus"/>
    <property type="evidence" value="ECO:0007669"/>
    <property type="project" value="UniProtKB-SubCell"/>
</dbReference>
<keyword evidence="8" id="KW-1185">Reference proteome</keyword>
<evidence type="ECO:0000256" key="6">
    <source>
        <dbReference type="RuleBase" id="RU367028"/>
    </source>
</evidence>
<dbReference type="InterPro" id="IPR006458">
    <property type="entry name" value="Ovate_C"/>
</dbReference>
<dbReference type="PROSITE" id="PS51754">
    <property type="entry name" value="OVATE"/>
    <property type="match status" value="1"/>
</dbReference>
<dbReference type="Proteomes" id="UP001515500">
    <property type="component" value="Chromosome 14"/>
</dbReference>
<dbReference type="Pfam" id="PF04844">
    <property type="entry name" value="Ovate"/>
    <property type="match status" value="1"/>
</dbReference>
<evidence type="ECO:0000313" key="9">
    <source>
        <dbReference type="RefSeq" id="XP_039138751.1"/>
    </source>
</evidence>
<dbReference type="GO" id="GO:0045892">
    <property type="term" value="P:negative regulation of DNA-templated transcription"/>
    <property type="evidence" value="ECO:0007669"/>
    <property type="project" value="UniProtKB-UniRule"/>
</dbReference>